<keyword evidence="1" id="KW-0436">Ligase</keyword>
<accession>A0A1M4XX09</accession>
<dbReference type="OrthoDB" id="9765517at2"/>
<keyword evidence="4" id="KW-0067">ATP-binding</keyword>
<dbReference type="SUPFAM" id="SSF56059">
    <property type="entry name" value="Glutathione synthetase ATP-binding domain-like"/>
    <property type="match status" value="1"/>
</dbReference>
<dbReference type="EMBL" id="FQVL01000005">
    <property type="protein sequence ID" value="SHE97970.1"/>
    <property type="molecule type" value="Genomic_DNA"/>
</dbReference>
<gene>
    <name evidence="7" type="ORF">SAMN05444392_105229</name>
</gene>
<dbReference type="GO" id="GO:0016874">
    <property type="term" value="F:ligase activity"/>
    <property type="evidence" value="ECO:0007669"/>
    <property type="project" value="UniProtKB-KW"/>
</dbReference>
<name>A0A1M4XX09_9BACL</name>
<dbReference type="Proteomes" id="UP000184476">
    <property type="component" value="Unassembled WGS sequence"/>
</dbReference>
<evidence type="ECO:0000256" key="4">
    <source>
        <dbReference type="ARBA" id="ARBA00022840"/>
    </source>
</evidence>
<organism evidence="7 8">
    <name type="scientific">Seinonella peptonophila</name>
    <dbReference type="NCBI Taxonomy" id="112248"/>
    <lineage>
        <taxon>Bacteria</taxon>
        <taxon>Bacillati</taxon>
        <taxon>Bacillota</taxon>
        <taxon>Bacilli</taxon>
        <taxon>Bacillales</taxon>
        <taxon>Thermoactinomycetaceae</taxon>
        <taxon>Seinonella</taxon>
    </lineage>
</organism>
<evidence type="ECO:0000256" key="5">
    <source>
        <dbReference type="ARBA" id="ARBA00022842"/>
    </source>
</evidence>
<dbReference type="GO" id="GO:0046872">
    <property type="term" value="F:metal ion binding"/>
    <property type="evidence" value="ECO:0007669"/>
    <property type="project" value="UniProtKB-KW"/>
</dbReference>
<dbReference type="STRING" id="112248.SAMN05444392_105229"/>
<keyword evidence="3" id="KW-0547">Nucleotide-binding</keyword>
<feature type="domain" description="Glutathionylspermidine synthase pre-ATP-grasp-like" evidence="6">
    <location>
        <begin position="26"/>
        <end position="415"/>
    </location>
</feature>
<keyword evidence="8" id="KW-1185">Reference proteome</keyword>
<protein>
    <submittedName>
        <fullName evidence="7">Glutathionylspermidine synthase</fullName>
    </submittedName>
</protein>
<evidence type="ECO:0000313" key="8">
    <source>
        <dbReference type="Proteomes" id="UP000184476"/>
    </source>
</evidence>
<dbReference type="GO" id="GO:0005524">
    <property type="term" value="F:ATP binding"/>
    <property type="evidence" value="ECO:0007669"/>
    <property type="project" value="UniProtKB-KW"/>
</dbReference>
<keyword evidence="5" id="KW-0460">Magnesium</keyword>
<sequence>MARQIPEDYHQRRAEIYHPLREEGIFTWDQDAVDHEEYGLATIHPVTREFIKEVRHATEQLGHIFARVIPVVQQGADELLRELGIPENAWSAVRQSFDPSIATVIGRLDFANTPDGLKLLEFNADTPGGFVEAYHVNQWVCDYYGWENPNAGRQRDIKTTFQSAVHKYQKLGYHMDRKIFSSKPSIEETALTRFLLAHSGLEAEYIPLADHVFHEGQLCMKNTNSGSFEPIDLWYRFYALTSIAAEKSANGQPIGTWLLQAAANRKIAMINPPQAFIAQTKALMALIWNLHEEGAFFTKEENEIISKYMIPTYMENVFRGKEPFVEKPVLGRQGGSVTMYAKDGTIIAQDDEGDFWEQTMVYQKLVELETIETMSLEGAYKGWLVWGCFLMNGQASAVTTRLSEEITQDSCRFLPIGYAK</sequence>
<dbReference type="Pfam" id="PF03738">
    <property type="entry name" value="GSP_synth"/>
    <property type="match status" value="1"/>
</dbReference>
<dbReference type="AlphaFoldDB" id="A0A1M4XX09"/>
<evidence type="ECO:0000256" key="2">
    <source>
        <dbReference type="ARBA" id="ARBA00022723"/>
    </source>
</evidence>
<reference evidence="7 8" key="1">
    <citation type="submission" date="2016-11" db="EMBL/GenBank/DDBJ databases">
        <authorList>
            <person name="Jaros S."/>
            <person name="Januszkiewicz K."/>
            <person name="Wedrychowicz H."/>
        </authorList>
    </citation>
    <scope>NUCLEOTIDE SEQUENCE [LARGE SCALE GENOMIC DNA]</scope>
    <source>
        <strain evidence="7 8">DSM 44666</strain>
    </source>
</reference>
<dbReference type="Gene3D" id="3.30.1490.330">
    <property type="match status" value="1"/>
</dbReference>
<dbReference type="RefSeq" id="WP_073154830.1">
    <property type="nucleotide sequence ID" value="NZ_FQVL01000005.1"/>
</dbReference>
<evidence type="ECO:0000256" key="3">
    <source>
        <dbReference type="ARBA" id="ARBA00022741"/>
    </source>
</evidence>
<evidence type="ECO:0000259" key="6">
    <source>
        <dbReference type="Pfam" id="PF03738"/>
    </source>
</evidence>
<proteinExistence type="predicted"/>
<evidence type="ECO:0000256" key="1">
    <source>
        <dbReference type="ARBA" id="ARBA00022598"/>
    </source>
</evidence>
<dbReference type="InterPro" id="IPR005494">
    <property type="entry name" value="GSPS_pre-ATP-grasp-like_dom"/>
</dbReference>
<evidence type="ECO:0000313" key="7">
    <source>
        <dbReference type="EMBL" id="SHE97970.1"/>
    </source>
</evidence>
<keyword evidence="2" id="KW-0479">Metal-binding</keyword>